<protein>
    <submittedName>
        <fullName evidence="1">Uncharacterized protein</fullName>
    </submittedName>
</protein>
<proteinExistence type="predicted"/>
<organism evidence="1 2">
    <name type="scientific">Eumeta variegata</name>
    <name type="common">Bagworm moth</name>
    <name type="synonym">Eumeta japonica</name>
    <dbReference type="NCBI Taxonomy" id="151549"/>
    <lineage>
        <taxon>Eukaryota</taxon>
        <taxon>Metazoa</taxon>
        <taxon>Ecdysozoa</taxon>
        <taxon>Arthropoda</taxon>
        <taxon>Hexapoda</taxon>
        <taxon>Insecta</taxon>
        <taxon>Pterygota</taxon>
        <taxon>Neoptera</taxon>
        <taxon>Endopterygota</taxon>
        <taxon>Lepidoptera</taxon>
        <taxon>Glossata</taxon>
        <taxon>Ditrysia</taxon>
        <taxon>Tineoidea</taxon>
        <taxon>Psychidae</taxon>
        <taxon>Oiketicinae</taxon>
        <taxon>Eumeta</taxon>
    </lineage>
</organism>
<keyword evidence="2" id="KW-1185">Reference proteome</keyword>
<dbReference type="Proteomes" id="UP000299102">
    <property type="component" value="Unassembled WGS sequence"/>
</dbReference>
<reference evidence="1 2" key="1">
    <citation type="journal article" date="2019" name="Commun. Biol.">
        <title>The bagworm genome reveals a unique fibroin gene that provides high tensile strength.</title>
        <authorList>
            <person name="Kono N."/>
            <person name="Nakamura H."/>
            <person name="Ohtoshi R."/>
            <person name="Tomita M."/>
            <person name="Numata K."/>
            <person name="Arakawa K."/>
        </authorList>
    </citation>
    <scope>NUCLEOTIDE SEQUENCE [LARGE SCALE GENOMIC DNA]</scope>
</reference>
<name>A0A4C1YBX5_EUMVA</name>
<dbReference type="EMBL" id="BGZK01001147">
    <property type="protein sequence ID" value="GBP72474.1"/>
    <property type="molecule type" value="Genomic_DNA"/>
</dbReference>
<evidence type="ECO:0000313" key="2">
    <source>
        <dbReference type="Proteomes" id="UP000299102"/>
    </source>
</evidence>
<dbReference type="AlphaFoldDB" id="A0A4C1YBX5"/>
<sequence length="159" mass="17323">MQSRAPCPDPVPFNPSLTYNVLLAIAHYITLSTSSSDFTISSHVISNDQYKPYTGPACFPGTGPYSISEGRGGANGRAGREGRWTATIDKLQVLKPVAGNSAEIPGPRRPRRAAARRSPVKSFNDYFLLIYVLGAPIKRWHEVAGPGEKFAVTYAKEKK</sequence>
<comment type="caution">
    <text evidence="1">The sequence shown here is derived from an EMBL/GenBank/DDBJ whole genome shotgun (WGS) entry which is preliminary data.</text>
</comment>
<gene>
    <name evidence="1" type="ORF">EVAR_59287_1</name>
</gene>
<evidence type="ECO:0000313" key="1">
    <source>
        <dbReference type="EMBL" id="GBP72474.1"/>
    </source>
</evidence>
<accession>A0A4C1YBX5</accession>